<proteinExistence type="predicted"/>
<protein>
    <submittedName>
        <fullName evidence="2">Uncharacterized protein</fullName>
    </submittedName>
</protein>
<dbReference type="HOGENOM" id="CLU_1345060_0_0_1"/>
<dbReference type="Gene3D" id="3.30.70.80">
    <property type="entry name" value="Peptidase S8 propeptide/proteinase inhibitor I9"/>
    <property type="match status" value="1"/>
</dbReference>
<dbReference type="STRING" id="65489.A0A0D3EY96"/>
<feature type="region of interest" description="Disordered" evidence="1">
    <location>
        <begin position="83"/>
        <end position="113"/>
    </location>
</feature>
<dbReference type="InterPro" id="IPR037045">
    <property type="entry name" value="S8pro/Inhibitor_I9_sf"/>
</dbReference>
<reference evidence="2" key="2">
    <citation type="submission" date="2015-03" db="UniProtKB">
        <authorList>
            <consortium name="EnsemblPlants"/>
        </authorList>
    </citation>
    <scope>IDENTIFICATION</scope>
</reference>
<evidence type="ECO:0000313" key="2">
    <source>
        <dbReference type="EnsemblPlants" id="OBART01G42880.1"/>
    </source>
</evidence>
<keyword evidence="3" id="KW-1185">Reference proteome</keyword>
<dbReference type="Gramene" id="OBART01G42880.1">
    <property type="protein sequence ID" value="OBART01G42880.1"/>
    <property type="gene ID" value="OBART01G42880"/>
</dbReference>
<sequence length="204" mass="22199">MDVTDLPAVSVSAAGTQVVPNTLTRVYNIVLSTHRPPPTHHSPLIRSNGVRTSYTCRLLCHHPDHLHSHHIRPILLHRQPIPIIPSAESNPPPPTRPGGRPATQTHHQEPSRSAYARMMDDGELRSWHMSFLPGDMTASGKRRAARALHVLDGFAAWLTEAELEAVSIKPGFSKSIPDEPMYLVVMPDRTGVRGGGGSPTPAVG</sequence>
<evidence type="ECO:0000256" key="1">
    <source>
        <dbReference type="SAM" id="MobiDB-lite"/>
    </source>
</evidence>
<dbReference type="Proteomes" id="UP000026960">
    <property type="component" value="Chromosome 1"/>
</dbReference>
<dbReference type="AlphaFoldDB" id="A0A0D3EY96"/>
<reference evidence="2" key="1">
    <citation type="journal article" date="2009" name="Rice">
        <title>De Novo Next Generation Sequencing of Plant Genomes.</title>
        <authorList>
            <person name="Rounsley S."/>
            <person name="Marri P.R."/>
            <person name="Yu Y."/>
            <person name="He R."/>
            <person name="Sisneros N."/>
            <person name="Goicoechea J.L."/>
            <person name="Lee S.J."/>
            <person name="Angelova A."/>
            <person name="Kudrna D."/>
            <person name="Luo M."/>
            <person name="Affourtit J."/>
            <person name="Desany B."/>
            <person name="Knight J."/>
            <person name="Niazi F."/>
            <person name="Egholm M."/>
            <person name="Wing R.A."/>
        </authorList>
    </citation>
    <scope>NUCLEOTIDE SEQUENCE [LARGE SCALE GENOMIC DNA]</scope>
    <source>
        <strain evidence="2">cv. IRGC 105608</strain>
    </source>
</reference>
<dbReference type="PaxDb" id="65489-OBART01G42880.1"/>
<name>A0A0D3EY96_9ORYZ</name>
<organism evidence="2">
    <name type="scientific">Oryza barthii</name>
    <dbReference type="NCBI Taxonomy" id="65489"/>
    <lineage>
        <taxon>Eukaryota</taxon>
        <taxon>Viridiplantae</taxon>
        <taxon>Streptophyta</taxon>
        <taxon>Embryophyta</taxon>
        <taxon>Tracheophyta</taxon>
        <taxon>Spermatophyta</taxon>
        <taxon>Magnoliopsida</taxon>
        <taxon>Liliopsida</taxon>
        <taxon>Poales</taxon>
        <taxon>Poaceae</taxon>
        <taxon>BOP clade</taxon>
        <taxon>Oryzoideae</taxon>
        <taxon>Oryzeae</taxon>
        <taxon>Oryzinae</taxon>
        <taxon>Oryza</taxon>
    </lineage>
</organism>
<dbReference type="EnsemblPlants" id="OBART01G42880.1">
    <property type="protein sequence ID" value="OBART01G42880.1"/>
    <property type="gene ID" value="OBART01G42880"/>
</dbReference>
<accession>A0A0D3EY96</accession>
<evidence type="ECO:0000313" key="3">
    <source>
        <dbReference type="Proteomes" id="UP000026960"/>
    </source>
</evidence>